<keyword evidence="2" id="KW-1185">Reference proteome</keyword>
<evidence type="ECO:0000313" key="2">
    <source>
        <dbReference type="Proteomes" id="UP000026961"/>
    </source>
</evidence>
<dbReference type="Proteomes" id="UP000026961">
    <property type="component" value="Chromosome 5"/>
</dbReference>
<dbReference type="HOGENOM" id="CLU_904244_0_0_1"/>
<sequence>MAALSSNAPNPGSLRPQAIMSSDVQFAKDEENKLDASHLAQVLLSKGYEEHCSQPSTMTPVLHIYDPGTSTESKQASNCTLLSKVSGWLSGNSPNPETLSLLLPFHFSLKWENLALLDCAHNLSLSVLCLDYSPPASGRRAVVRRTTPSPISLSRWEGSSMVRRGATTRGTSTYRRREWCALSPSWGGTAWKRISIAAVVSKVSGDKRFDLFVTEKLELEQPWRNPWANEQCPPNPGVTARFLVLHFAKDEKIKLGRRASTDWKQVSSGTGLYKVSDGLLSNPTPISWSSLAVSFPSISVYHGKTLPS</sequence>
<dbReference type="Gramene" id="OGLUM05G12600.1">
    <property type="protein sequence ID" value="OGLUM05G12600.1"/>
    <property type="gene ID" value="OGLUM05G12600"/>
</dbReference>
<evidence type="ECO:0000313" key="1">
    <source>
        <dbReference type="EnsemblPlants" id="OGLUM05G12600.1"/>
    </source>
</evidence>
<dbReference type="EnsemblPlants" id="OGLUM05G12600.1">
    <property type="protein sequence ID" value="OGLUM05G12600.1"/>
    <property type="gene ID" value="OGLUM05G12600"/>
</dbReference>
<organism evidence="1">
    <name type="scientific">Oryza glumipatula</name>
    <dbReference type="NCBI Taxonomy" id="40148"/>
    <lineage>
        <taxon>Eukaryota</taxon>
        <taxon>Viridiplantae</taxon>
        <taxon>Streptophyta</taxon>
        <taxon>Embryophyta</taxon>
        <taxon>Tracheophyta</taxon>
        <taxon>Spermatophyta</taxon>
        <taxon>Magnoliopsida</taxon>
        <taxon>Liliopsida</taxon>
        <taxon>Poales</taxon>
        <taxon>Poaceae</taxon>
        <taxon>BOP clade</taxon>
        <taxon>Oryzoideae</taxon>
        <taxon>Oryzeae</taxon>
        <taxon>Oryzinae</taxon>
        <taxon>Oryza</taxon>
    </lineage>
</organism>
<dbReference type="AlphaFoldDB" id="A0A0D9ZXH1"/>
<accession>A0A0D9ZXH1</accession>
<reference evidence="1" key="2">
    <citation type="submission" date="2018-05" db="EMBL/GenBank/DDBJ databases">
        <title>OgluRS3 (Oryza glumaepatula Reference Sequence Version 3).</title>
        <authorList>
            <person name="Zhang J."/>
            <person name="Kudrna D."/>
            <person name="Lee S."/>
            <person name="Talag J."/>
            <person name="Welchert J."/>
            <person name="Wing R.A."/>
        </authorList>
    </citation>
    <scope>NUCLEOTIDE SEQUENCE [LARGE SCALE GENOMIC DNA]</scope>
</reference>
<name>A0A0D9ZXH1_9ORYZ</name>
<reference evidence="1" key="1">
    <citation type="submission" date="2015-04" db="UniProtKB">
        <authorList>
            <consortium name="EnsemblPlants"/>
        </authorList>
    </citation>
    <scope>IDENTIFICATION</scope>
</reference>
<proteinExistence type="predicted"/>
<protein>
    <submittedName>
        <fullName evidence="1">Uncharacterized protein</fullName>
    </submittedName>
</protein>